<feature type="domain" description="WW" evidence="3">
    <location>
        <begin position="49"/>
        <end position="82"/>
    </location>
</feature>
<dbReference type="PROSITE" id="PS01159">
    <property type="entry name" value="WW_DOMAIN_1"/>
    <property type="match status" value="1"/>
</dbReference>
<keyword evidence="1" id="KW-0677">Repeat</keyword>
<evidence type="ECO:0000259" key="3">
    <source>
        <dbReference type="PROSITE" id="PS50020"/>
    </source>
</evidence>
<evidence type="ECO:0000256" key="1">
    <source>
        <dbReference type="ARBA" id="ARBA00022737"/>
    </source>
</evidence>
<dbReference type="PANTHER" id="PTHR10316:SF40">
    <property type="entry name" value="LD27118P"/>
    <property type="match status" value="1"/>
</dbReference>
<comment type="caution">
    <text evidence="4">The sequence shown here is derived from an EMBL/GenBank/DDBJ whole genome shotgun (WGS) entry which is preliminary data.</text>
</comment>
<evidence type="ECO:0000313" key="5">
    <source>
        <dbReference type="Proteomes" id="UP000887458"/>
    </source>
</evidence>
<evidence type="ECO:0000256" key="2">
    <source>
        <dbReference type="SAM" id="MobiDB-lite"/>
    </source>
</evidence>
<dbReference type="EMBL" id="NJHN03000039">
    <property type="protein sequence ID" value="KAH9421633.1"/>
    <property type="molecule type" value="Genomic_DNA"/>
</dbReference>
<feature type="domain" description="WW" evidence="3">
    <location>
        <begin position="1"/>
        <end position="35"/>
    </location>
</feature>
<dbReference type="Pfam" id="PF00397">
    <property type="entry name" value="WW"/>
    <property type="match status" value="1"/>
</dbReference>
<feature type="compositionally biased region" description="Low complexity" evidence="2">
    <location>
        <begin position="136"/>
        <end position="155"/>
    </location>
</feature>
<organism evidence="4 5">
    <name type="scientific">Dermatophagoides pteronyssinus</name>
    <name type="common">European house dust mite</name>
    <dbReference type="NCBI Taxonomy" id="6956"/>
    <lineage>
        <taxon>Eukaryota</taxon>
        <taxon>Metazoa</taxon>
        <taxon>Ecdysozoa</taxon>
        <taxon>Arthropoda</taxon>
        <taxon>Chelicerata</taxon>
        <taxon>Arachnida</taxon>
        <taxon>Acari</taxon>
        <taxon>Acariformes</taxon>
        <taxon>Sarcoptiformes</taxon>
        <taxon>Astigmata</taxon>
        <taxon>Psoroptidia</taxon>
        <taxon>Analgoidea</taxon>
        <taxon>Pyroglyphidae</taxon>
        <taxon>Dermatophagoidinae</taxon>
        <taxon>Dermatophagoides</taxon>
    </lineage>
</organism>
<dbReference type="InterPro" id="IPR001202">
    <property type="entry name" value="WW_dom"/>
</dbReference>
<protein>
    <submittedName>
        <fullName evidence="4">Regulation of hippo signaling</fullName>
    </submittedName>
</protein>
<dbReference type="SMART" id="SM00456">
    <property type="entry name" value="WW"/>
    <property type="match status" value="2"/>
</dbReference>
<reference evidence="4 5" key="1">
    <citation type="journal article" date="2018" name="J. Allergy Clin. Immunol.">
        <title>High-quality assembly of Dermatophagoides pteronyssinus genome and transcriptome reveals a wide range of novel allergens.</title>
        <authorList>
            <person name="Liu X.Y."/>
            <person name="Yang K.Y."/>
            <person name="Wang M.Q."/>
            <person name="Kwok J.S."/>
            <person name="Zeng X."/>
            <person name="Yang Z."/>
            <person name="Xiao X.J."/>
            <person name="Lau C.P."/>
            <person name="Li Y."/>
            <person name="Huang Z.M."/>
            <person name="Ba J.G."/>
            <person name="Yim A.K."/>
            <person name="Ouyang C.Y."/>
            <person name="Ngai S.M."/>
            <person name="Chan T.F."/>
            <person name="Leung E.L."/>
            <person name="Liu L."/>
            <person name="Liu Z.G."/>
            <person name="Tsui S.K."/>
        </authorList>
    </citation>
    <scope>NUCLEOTIDE SEQUENCE [LARGE SCALE GENOMIC DNA]</scope>
    <source>
        <strain evidence="4">Derp</strain>
    </source>
</reference>
<feature type="compositionally biased region" description="Low complexity" evidence="2">
    <location>
        <begin position="114"/>
        <end position="125"/>
    </location>
</feature>
<dbReference type="Proteomes" id="UP000887458">
    <property type="component" value="Unassembled WGS sequence"/>
</dbReference>
<sequence>MPLPNDWELAIDPETGRKYFVNHNTKETQWFDPRDVYTKPATFADCIGDELPVGWEQANHPLLGNYFIDHKRRINQLDDPRIELLAVQANMVIGYLEQASILNDNENENERESSTQQQQQEQQQIYSNTESMIAAAAASTTNQSSSSNEMTNNNIPIENDYMNRNDLALAIQNIQIDDLSINNNNNHNNNDIDQYQQQQQQQQMMTTSNTSNNNNNRSINKINLQFDENSAYAVIDCYSIQQKQLKKQNDDIVDNYANLSLYNNIKMMNISQSNIDTINDQSTTTTGILPPALPSIPPPISSIRSAISSHSIGNNYSNNSRTSSIQSLIVIPSHNNNNHYGQLSQQQQSSSIITTTNQQYRQNPLLLQQSLNEAKQRVEQLKQSNTVPTTATTTTTIMTNNNNDHNHNILSIIDRYYTKDGQKHTNAIEV</sequence>
<evidence type="ECO:0000313" key="4">
    <source>
        <dbReference type="EMBL" id="KAH9421633.1"/>
    </source>
</evidence>
<accession>A0ABQ8JGB5</accession>
<dbReference type="PANTHER" id="PTHR10316">
    <property type="entry name" value="MEMBRANE ASSOCIATED GUANYLATE KINASE-RELATED"/>
    <property type="match status" value="1"/>
</dbReference>
<gene>
    <name evidence="4" type="primary">WWC1</name>
    <name evidence="4" type="ORF">DERP_009037</name>
</gene>
<proteinExistence type="predicted"/>
<dbReference type="CDD" id="cd00201">
    <property type="entry name" value="WW"/>
    <property type="match status" value="1"/>
</dbReference>
<feature type="region of interest" description="Disordered" evidence="2">
    <location>
        <begin position="182"/>
        <end position="217"/>
    </location>
</feature>
<name>A0ABQ8JGB5_DERPT</name>
<feature type="region of interest" description="Disordered" evidence="2">
    <location>
        <begin position="106"/>
        <end position="125"/>
    </location>
</feature>
<dbReference type="InterPro" id="IPR036020">
    <property type="entry name" value="WW_dom_sf"/>
</dbReference>
<dbReference type="Gene3D" id="2.20.70.10">
    <property type="match status" value="2"/>
</dbReference>
<keyword evidence="5" id="KW-1185">Reference proteome</keyword>
<feature type="region of interest" description="Disordered" evidence="2">
    <location>
        <begin position="136"/>
        <end position="157"/>
    </location>
</feature>
<dbReference type="PROSITE" id="PS50020">
    <property type="entry name" value="WW_DOMAIN_2"/>
    <property type="match status" value="2"/>
</dbReference>
<reference evidence="4 5" key="2">
    <citation type="journal article" date="2022" name="Mol. Biol. Evol.">
        <title>Comparative Genomics Reveals Insights into the Divergent Evolution of Astigmatic Mites and Household Pest Adaptations.</title>
        <authorList>
            <person name="Xiong Q."/>
            <person name="Wan A.T."/>
            <person name="Liu X."/>
            <person name="Fung C.S."/>
            <person name="Xiao X."/>
            <person name="Malainual N."/>
            <person name="Hou J."/>
            <person name="Wang L."/>
            <person name="Wang M."/>
            <person name="Yang K.Y."/>
            <person name="Cui Y."/>
            <person name="Leung E.L."/>
            <person name="Nong W."/>
            <person name="Shin S.K."/>
            <person name="Au S.W."/>
            <person name="Jeong K.Y."/>
            <person name="Chew F.T."/>
            <person name="Hui J.H."/>
            <person name="Leung T.F."/>
            <person name="Tungtrongchitr A."/>
            <person name="Zhong N."/>
            <person name="Liu Z."/>
            <person name="Tsui S.K."/>
        </authorList>
    </citation>
    <scope>NUCLEOTIDE SEQUENCE [LARGE SCALE GENOMIC DNA]</scope>
    <source>
        <strain evidence="4">Derp</strain>
    </source>
</reference>
<dbReference type="SUPFAM" id="SSF51045">
    <property type="entry name" value="WW domain"/>
    <property type="match status" value="2"/>
</dbReference>